<dbReference type="AlphaFoldDB" id="A0A4S8MXT3"/>
<dbReference type="InterPro" id="IPR012338">
    <property type="entry name" value="Beta-lactam/transpept-like"/>
</dbReference>
<feature type="domain" description="Beta-lactamase-related" evidence="4">
    <location>
        <begin position="42"/>
        <end position="391"/>
    </location>
</feature>
<dbReference type="SUPFAM" id="SSF56601">
    <property type="entry name" value="beta-lactamase/transpeptidase-like"/>
    <property type="match status" value="1"/>
</dbReference>
<evidence type="ECO:0000256" key="2">
    <source>
        <dbReference type="ARBA" id="ARBA00022801"/>
    </source>
</evidence>
<evidence type="ECO:0000259" key="4">
    <source>
        <dbReference type="Pfam" id="PF00144"/>
    </source>
</evidence>
<comment type="similarity">
    <text evidence="1">Belongs to the class-A beta-lactamase family.</text>
</comment>
<dbReference type="InterPro" id="IPR050789">
    <property type="entry name" value="Diverse_Enzym_Activities"/>
</dbReference>
<dbReference type="Gene3D" id="3.40.710.10">
    <property type="entry name" value="DD-peptidase/beta-lactamase superfamily"/>
    <property type="match status" value="1"/>
</dbReference>
<accession>A0A4S8MXT3</accession>
<dbReference type="Pfam" id="PF00144">
    <property type="entry name" value="Beta-lactamase"/>
    <property type="match status" value="1"/>
</dbReference>
<dbReference type="PANTHER" id="PTHR43283:SF17">
    <property type="entry name" value="(LOVD), PUTATIVE (AFU_ORTHOLOGUE AFUA_5G00920)-RELATED"/>
    <property type="match status" value="1"/>
</dbReference>
<dbReference type="OrthoDB" id="428260at2759"/>
<dbReference type="EMBL" id="ML179035">
    <property type="protein sequence ID" value="THV08217.1"/>
    <property type="molecule type" value="Genomic_DNA"/>
</dbReference>
<name>A0A4S8MXT3_DENBC</name>
<reference evidence="5 6" key="1">
    <citation type="journal article" date="2019" name="Nat. Ecol. Evol.">
        <title>Megaphylogeny resolves global patterns of mushroom evolution.</title>
        <authorList>
            <person name="Varga T."/>
            <person name="Krizsan K."/>
            <person name="Foldi C."/>
            <person name="Dima B."/>
            <person name="Sanchez-Garcia M."/>
            <person name="Sanchez-Ramirez S."/>
            <person name="Szollosi G.J."/>
            <person name="Szarkandi J.G."/>
            <person name="Papp V."/>
            <person name="Albert L."/>
            <person name="Andreopoulos W."/>
            <person name="Angelini C."/>
            <person name="Antonin V."/>
            <person name="Barry K.W."/>
            <person name="Bougher N.L."/>
            <person name="Buchanan P."/>
            <person name="Buyck B."/>
            <person name="Bense V."/>
            <person name="Catcheside P."/>
            <person name="Chovatia M."/>
            <person name="Cooper J."/>
            <person name="Damon W."/>
            <person name="Desjardin D."/>
            <person name="Finy P."/>
            <person name="Geml J."/>
            <person name="Haridas S."/>
            <person name="Hughes K."/>
            <person name="Justo A."/>
            <person name="Karasinski D."/>
            <person name="Kautmanova I."/>
            <person name="Kiss B."/>
            <person name="Kocsube S."/>
            <person name="Kotiranta H."/>
            <person name="LaButti K.M."/>
            <person name="Lechner B.E."/>
            <person name="Liimatainen K."/>
            <person name="Lipzen A."/>
            <person name="Lukacs Z."/>
            <person name="Mihaltcheva S."/>
            <person name="Morgado L.N."/>
            <person name="Niskanen T."/>
            <person name="Noordeloos M.E."/>
            <person name="Ohm R.A."/>
            <person name="Ortiz-Santana B."/>
            <person name="Ovrebo C."/>
            <person name="Racz N."/>
            <person name="Riley R."/>
            <person name="Savchenko A."/>
            <person name="Shiryaev A."/>
            <person name="Soop K."/>
            <person name="Spirin V."/>
            <person name="Szebenyi C."/>
            <person name="Tomsovsky M."/>
            <person name="Tulloss R.E."/>
            <person name="Uehling J."/>
            <person name="Grigoriev I.V."/>
            <person name="Vagvolgyi C."/>
            <person name="Papp T."/>
            <person name="Martin F.M."/>
            <person name="Miettinen O."/>
            <person name="Hibbett D.S."/>
            <person name="Nagy L.G."/>
        </authorList>
    </citation>
    <scope>NUCLEOTIDE SEQUENCE [LARGE SCALE GENOMIC DNA]</scope>
    <source>
        <strain evidence="5 6">CBS 962.96</strain>
    </source>
</reference>
<evidence type="ECO:0000313" key="5">
    <source>
        <dbReference type="EMBL" id="THV08217.1"/>
    </source>
</evidence>
<dbReference type="GO" id="GO:0016787">
    <property type="term" value="F:hydrolase activity"/>
    <property type="evidence" value="ECO:0007669"/>
    <property type="project" value="UniProtKB-KW"/>
</dbReference>
<keyword evidence="2" id="KW-0378">Hydrolase</keyword>
<gene>
    <name evidence="5" type="ORF">K435DRAFT_847105</name>
</gene>
<organism evidence="5 6">
    <name type="scientific">Dendrothele bispora (strain CBS 962.96)</name>
    <dbReference type="NCBI Taxonomy" id="1314807"/>
    <lineage>
        <taxon>Eukaryota</taxon>
        <taxon>Fungi</taxon>
        <taxon>Dikarya</taxon>
        <taxon>Basidiomycota</taxon>
        <taxon>Agaricomycotina</taxon>
        <taxon>Agaricomycetes</taxon>
        <taxon>Agaricomycetidae</taxon>
        <taxon>Agaricales</taxon>
        <taxon>Agaricales incertae sedis</taxon>
        <taxon>Dendrothele</taxon>
    </lineage>
</organism>
<dbReference type="InterPro" id="IPR001466">
    <property type="entry name" value="Beta-lactam-related"/>
</dbReference>
<dbReference type="Proteomes" id="UP000297245">
    <property type="component" value="Unassembled WGS sequence"/>
</dbReference>
<feature type="region of interest" description="Disordered" evidence="3">
    <location>
        <begin position="1"/>
        <end position="20"/>
    </location>
</feature>
<evidence type="ECO:0000313" key="6">
    <source>
        <dbReference type="Proteomes" id="UP000297245"/>
    </source>
</evidence>
<keyword evidence="6" id="KW-1185">Reference proteome</keyword>
<dbReference type="PANTHER" id="PTHR43283">
    <property type="entry name" value="BETA-LACTAMASE-RELATED"/>
    <property type="match status" value="1"/>
</dbReference>
<sequence>MDALRQELRDGTGETERSKQTIPAVVMQAKNAAGTLDIKEHYGYLSTKPDSPRADFDSVMWIASCTKLVTSVAVMQLVERGLVDLDEDISRVLTEWKNPEILEGFEEGTGKPILRSAKNKITLRHLLTHSSGMGAGIMDPRYQQYVNYMKIPPGGRSLQDHGLLPLMFEPGEGWLYGFSVDWAGAVVERLSGCASLGEYFAKHIWGPLGLTEEDWTFRPQKWQADKPRVALQTRTPIGRLREVKSIPLPQAGLYDGTGEYDGGGGGLFLKPTVYMKLLESLLLNNEVLLKKETRNMMFEPQLKDNKHLLAAIALAEKNRTPGAGNPLLCGLPLEAQYNYGLGGMLLMDDIEGLRKPGTLFWSGMPCLIWWIDPSSQLTGFWATQMFPPAALEMVKYMTKFEHAVYEELKEKQKM</sequence>
<protein>
    <submittedName>
        <fullName evidence="5">Beta-lactamase/transpeptidase-like protein</fullName>
    </submittedName>
</protein>
<proteinExistence type="inferred from homology"/>
<feature type="compositionally biased region" description="Basic and acidic residues" evidence="3">
    <location>
        <begin position="1"/>
        <end position="19"/>
    </location>
</feature>
<evidence type="ECO:0000256" key="3">
    <source>
        <dbReference type="SAM" id="MobiDB-lite"/>
    </source>
</evidence>
<evidence type="ECO:0000256" key="1">
    <source>
        <dbReference type="ARBA" id="ARBA00009009"/>
    </source>
</evidence>